<dbReference type="Pfam" id="PF00266">
    <property type="entry name" value="Aminotran_5"/>
    <property type="match status" value="1"/>
</dbReference>
<dbReference type="SUPFAM" id="SSF53383">
    <property type="entry name" value="PLP-dependent transferases"/>
    <property type="match status" value="1"/>
</dbReference>
<accession>A0A9P5PI58</accession>
<comment type="caution">
    <text evidence="2">The sequence shown here is derived from an EMBL/GenBank/DDBJ whole genome shotgun (WGS) entry which is preliminary data.</text>
</comment>
<sequence length="420" mass="45920">MATTLNLTQTRSHFPALSSGYIFADNAGGSQIPREVVDRISDYLLNTNVQINVDYSISRQSTARVAEGLKAATELFNAASTNQVVLGGSSTANMDNLVRRLEGDISEGDEFILMDGEHEANNGTWKKLAERTGALLKYWHPTQVIPSVNPCAIVHQVDQLLPLISDRTRVVAFSACSNILGSVLPIKEISRKVRDEANAKGAKKVQISVDAVAYAPHRLIDVQDWDIDFCMLSFYKVYGPHAAALYCRSVSRQPSSSVAHELVYGTTGIVPYLLSLTPLNNLQSTFDAITLHEESLLQTLLGFLTHPKQRKRGVMIVGDETSDTTRVPTVSFVVQGNGTGIESKEIVKMVNRRGGVGIRWYNYSCFTATGIPLPVENGVARISLVHYNTVEEVHKIIEILEDTFASSDSNGLSDSDSSST</sequence>
<evidence type="ECO:0000313" key="2">
    <source>
        <dbReference type="EMBL" id="KAF9063836.1"/>
    </source>
</evidence>
<dbReference type="Proteomes" id="UP000772434">
    <property type="component" value="Unassembled WGS sequence"/>
</dbReference>
<dbReference type="PANTHER" id="PTHR43586">
    <property type="entry name" value="CYSTEINE DESULFURASE"/>
    <property type="match status" value="1"/>
</dbReference>
<dbReference type="PANTHER" id="PTHR43586:SF21">
    <property type="entry name" value="PYRIDOXAL PHOSPHATE (PLP)-DEPENDENT ASPARTATE AMINOTRANSFERASE SUPERFAMILY"/>
    <property type="match status" value="1"/>
</dbReference>
<dbReference type="Gene3D" id="3.90.1150.10">
    <property type="entry name" value="Aspartate Aminotransferase, domain 1"/>
    <property type="match status" value="1"/>
</dbReference>
<dbReference type="OrthoDB" id="420046at2759"/>
<feature type="domain" description="Aminotransferase class V" evidence="1">
    <location>
        <begin position="22"/>
        <end position="395"/>
    </location>
</feature>
<dbReference type="InterPro" id="IPR015424">
    <property type="entry name" value="PyrdxlP-dep_Trfase"/>
</dbReference>
<organism evidence="2 3">
    <name type="scientific">Rhodocollybia butyracea</name>
    <dbReference type="NCBI Taxonomy" id="206335"/>
    <lineage>
        <taxon>Eukaryota</taxon>
        <taxon>Fungi</taxon>
        <taxon>Dikarya</taxon>
        <taxon>Basidiomycota</taxon>
        <taxon>Agaricomycotina</taxon>
        <taxon>Agaricomycetes</taxon>
        <taxon>Agaricomycetidae</taxon>
        <taxon>Agaricales</taxon>
        <taxon>Marasmiineae</taxon>
        <taxon>Omphalotaceae</taxon>
        <taxon>Rhodocollybia</taxon>
    </lineage>
</organism>
<dbReference type="InterPro" id="IPR015421">
    <property type="entry name" value="PyrdxlP-dep_Trfase_major"/>
</dbReference>
<dbReference type="Gene3D" id="3.40.640.10">
    <property type="entry name" value="Type I PLP-dependent aspartate aminotransferase-like (Major domain)"/>
    <property type="match status" value="1"/>
</dbReference>
<protein>
    <submittedName>
        <fullName evidence="2">Selenocysteine lyase</fullName>
    </submittedName>
</protein>
<evidence type="ECO:0000313" key="3">
    <source>
        <dbReference type="Proteomes" id="UP000772434"/>
    </source>
</evidence>
<dbReference type="InterPro" id="IPR015422">
    <property type="entry name" value="PyrdxlP-dep_Trfase_small"/>
</dbReference>
<dbReference type="AlphaFoldDB" id="A0A9P5PI58"/>
<dbReference type="InterPro" id="IPR000192">
    <property type="entry name" value="Aminotrans_V_dom"/>
</dbReference>
<reference evidence="2" key="1">
    <citation type="submission" date="2020-11" db="EMBL/GenBank/DDBJ databases">
        <authorList>
            <consortium name="DOE Joint Genome Institute"/>
            <person name="Ahrendt S."/>
            <person name="Riley R."/>
            <person name="Andreopoulos W."/>
            <person name="Labutti K."/>
            <person name="Pangilinan J."/>
            <person name="Ruiz-Duenas F.J."/>
            <person name="Barrasa J.M."/>
            <person name="Sanchez-Garcia M."/>
            <person name="Camarero S."/>
            <person name="Miyauchi S."/>
            <person name="Serrano A."/>
            <person name="Linde D."/>
            <person name="Babiker R."/>
            <person name="Drula E."/>
            <person name="Ayuso-Fernandez I."/>
            <person name="Pacheco R."/>
            <person name="Padilla G."/>
            <person name="Ferreira P."/>
            <person name="Barriuso J."/>
            <person name="Kellner H."/>
            <person name="Castanera R."/>
            <person name="Alfaro M."/>
            <person name="Ramirez L."/>
            <person name="Pisabarro A.G."/>
            <person name="Kuo A."/>
            <person name="Tritt A."/>
            <person name="Lipzen A."/>
            <person name="He G."/>
            <person name="Yan M."/>
            <person name="Ng V."/>
            <person name="Cullen D."/>
            <person name="Martin F."/>
            <person name="Rosso M.-N."/>
            <person name="Henrissat B."/>
            <person name="Hibbett D."/>
            <person name="Martinez A.T."/>
            <person name="Grigoriev I.V."/>
        </authorList>
    </citation>
    <scope>NUCLEOTIDE SEQUENCE</scope>
    <source>
        <strain evidence="2">AH 40177</strain>
    </source>
</reference>
<proteinExistence type="predicted"/>
<name>A0A9P5PI58_9AGAR</name>
<dbReference type="EMBL" id="JADNRY010000137">
    <property type="protein sequence ID" value="KAF9063836.1"/>
    <property type="molecule type" value="Genomic_DNA"/>
</dbReference>
<keyword evidence="2" id="KW-0456">Lyase</keyword>
<gene>
    <name evidence="2" type="ORF">BDP27DRAFT_1393856</name>
</gene>
<evidence type="ECO:0000259" key="1">
    <source>
        <dbReference type="Pfam" id="PF00266"/>
    </source>
</evidence>
<dbReference type="GO" id="GO:0016829">
    <property type="term" value="F:lyase activity"/>
    <property type="evidence" value="ECO:0007669"/>
    <property type="project" value="UniProtKB-KW"/>
</dbReference>
<keyword evidence="3" id="KW-1185">Reference proteome</keyword>